<dbReference type="EMBL" id="PVWK01000024">
    <property type="protein sequence ID" value="PSB32824.1"/>
    <property type="molecule type" value="Genomic_DNA"/>
</dbReference>
<feature type="region of interest" description="Disordered" evidence="8">
    <location>
        <begin position="110"/>
        <end position="146"/>
    </location>
</feature>
<dbReference type="InterPro" id="IPR006314">
    <property type="entry name" value="Dyp_peroxidase"/>
</dbReference>
<evidence type="ECO:0000256" key="4">
    <source>
        <dbReference type="ARBA" id="ARBA00022723"/>
    </source>
</evidence>
<evidence type="ECO:0000313" key="11">
    <source>
        <dbReference type="Proteomes" id="UP000239576"/>
    </source>
</evidence>
<dbReference type="GO" id="GO:0005829">
    <property type="term" value="C:cytosol"/>
    <property type="evidence" value="ECO:0007669"/>
    <property type="project" value="TreeGrafter"/>
</dbReference>
<dbReference type="GO" id="GO:0004601">
    <property type="term" value="F:peroxidase activity"/>
    <property type="evidence" value="ECO:0007669"/>
    <property type="project" value="UniProtKB-KW"/>
</dbReference>
<sequence>MANFVIQGRVIDRNFQKGASSVQVEAWDKDLIINDLVGAATTDDQGGFRIEFESAYFQELFADRSPDLFFKIFQKGELIRSTENAVLWNVAAGETEIGIEVELKACPFPTAPGASSSSTPAPTKPVVREAPQPSGKSLKHDPTRPAVPTEPVLAIENIQGNILSGFNKDQQTLLFLRVDNQSDFRRWLGELIPFIATTAEVLAFNRLFKEIRRRRSAETRTVQATWVNIALSFRALQLLTEDDETLRSLACEFPDYQQWADDLAVLKADAFKDEAFKQGLQARSIDLGDPRDAEAGEDPEAIEGNRHNWLVGGPKNEADVVVIVASDSPAELAAEVARIEETIYSGRTHNGKHANSGVTILYKQQGATLPPPLVGHEHFGFLDGVSQPGVRGRISEDEHDVLTLRQNPQEPLDQGKPGQDLLWPGEFIFGYPDQDPLAAEVKDPGVDSLTGEKWDGNKPSTDRPKQGPIWAKDGSFLVIRRLRQDVGGFHKFLADTATTIGTTPELLGAKLVGRWKSGAPILRAQTKDNPKLADNDCANNHFEFVGASEPIPPQPDPDKPDCLVEDARCIDNDPTFEVSPGDALGAICPWAGHIRKSYPRDDESASINPNLPPGVPKIGEVSTQTHRLLRRGIPFGQPYYPPNDPDRTIDSGNRGLVFAAYQTSIIDQFEFVTQRWVNSPGFKETGTGHDPIIGQNNTPGEQRKRTFKVTIDGKPQELSTNNDWVIPTGGGYFFAPAINALCLLTGRKR</sequence>
<evidence type="ECO:0000256" key="2">
    <source>
        <dbReference type="ARBA" id="ARBA00022559"/>
    </source>
</evidence>
<evidence type="ECO:0000256" key="8">
    <source>
        <dbReference type="SAM" id="MobiDB-lite"/>
    </source>
</evidence>
<feature type="domain" description="DyP dimeric alpha+beta barrel" evidence="9">
    <location>
        <begin position="157"/>
        <end position="343"/>
    </location>
</feature>
<keyword evidence="2" id="KW-0575">Peroxidase</keyword>
<evidence type="ECO:0000313" key="10">
    <source>
        <dbReference type="EMBL" id="PSB32824.1"/>
    </source>
</evidence>
<dbReference type="AlphaFoldDB" id="A0A2T1EJD0"/>
<evidence type="ECO:0000256" key="5">
    <source>
        <dbReference type="ARBA" id="ARBA00023002"/>
    </source>
</evidence>
<dbReference type="InterPro" id="IPR049509">
    <property type="entry name" value="DyP_N"/>
</dbReference>
<gene>
    <name evidence="10" type="ORF">C7B82_04920</name>
</gene>
<dbReference type="GO" id="GO:0046872">
    <property type="term" value="F:metal ion binding"/>
    <property type="evidence" value="ECO:0007669"/>
    <property type="project" value="UniProtKB-KW"/>
</dbReference>
<comment type="cofactor">
    <cofactor evidence="1">
        <name>heme b</name>
        <dbReference type="ChEBI" id="CHEBI:60344"/>
    </cofactor>
</comment>
<evidence type="ECO:0000256" key="1">
    <source>
        <dbReference type="ARBA" id="ARBA00001970"/>
    </source>
</evidence>
<dbReference type="PROSITE" id="PS51404">
    <property type="entry name" value="DYP_PEROXIDASE"/>
    <property type="match status" value="1"/>
</dbReference>
<reference evidence="11" key="1">
    <citation type="submission" date="2018-02" db="EMBL/GenBank/DDBJ databases">
        <authorList>
            <person name="Moore K."/>
            <person name="Momper L."/>
        </authorList>
    </citation>
    <scope>NUCLEOTIDE SEQUENCE [LARGE SCALE GENOMIC DNA]</scope>
    <source>
        <strain evidence="11">ULC18</strain>
    </source>
</reference>
<feature type="compositionally biased region" description="Low complexity" evidence="8">
    <location>
        <begin position="111"/>
        <end position="121"/>
    </location>
</feature>
<dbReference type="Pfam" id="PF21105">
    <property type="entry name" value="DyP_N"/>
    <property type="match status" value="1"/>
</dbReference>
<dbReference type="OrthoDB" id="9781066at2"/>
<protein>
    <recommendedName>
        <fullName evidence="9">DyP dimeric alpha+beta barrel domain-containing protein</fullName>
    </recommendedName>
</protein>
<name>A0A2T1EJD0_9CYAN</name>
<comment type="similarity">
    <text evidence="7">Belongs to the DyP-type peroxidase family.</text>
</comment>
<dbReference type="GO" id="GO:0020037">
    <property type="term" value="F:heme binding"/>
    <property type="evidence" value="ECO:0007669"/>
    <property type="project" value="InterPro"/>
</dbReference>
<reference evidence="10 11" key="2">
    <citation type="submission" date="2018-03" db="EMBL/GenBank/DDBJ databases">
        <title>The ancient ancestry and fast evolution of plastids.</title>
        <authorList>
            <person name="Moore K.R."/>
            <person name="Magnabosco C."/>
            <person name="Momper L."/>
            <person name="Gold D.A."/>
            <person name="Bosak T."/>
            <person name="Fournier G.P."/>
        </authorList>
    </citation>
    <scope>NUCLEOTIDE SEQUENCE [LARGE SCALE GENOMIC DNA]</scope>
    <source>
        <strain evidence="10 11">ULC18</strain>
    </source>
</reference>
<keyword evidence="11" id="KW-1185">Reference proteome</keyword>
<dbReference type="RefSeq" id="WP_106255203.1">
    <property type="nucleotide sequence ID" value="NZ_CAWNSW010000167.1"/>
</dbReference>
<dbReference type="PANTHER" id="PTHR30521:SF4">
    <property type="entry name" value="DEFERROCHELATASE"/>
    <property type="match status" value="1"/>
</dbReference>
<keyword evidence="3" id="KW-0349">Heme</keyword>
<keyword evidence="4" id="KW-0479">Metal-binding</keyword>
<dbReference type="Proteomes" id="UP000239576">
    <property type="component" value="Unassembled WGS sequence"/>
</dbReference>
<dbReference type="PANTHER" id="PTHR30521">
    <property type="entry name" value="DEFERROCHELATASE/PEROXIDASE"/>
    <property type="match status" value="1"/>
</dbReference>
<evidence type="ECO:0000256" key="6">
    <source>
        <dbReference type="ARBA" id="ARBA00023004"/>
    </source>
</evidence>
<evidence type="ECO:0000256" key="7">
    <source>
        <dbReference type="ARBA" id="ARBA00025737"/>
    </source>
</evidence>
<dbReference type="InterPro" id="IPR011008">
    <property type="entry name" value="Dimeric_a/b-barrel"/>
</dbReference>
<feature type="region of interest" description="Disordered" evidence="8">
    <location>
        <begin position="287"/>
        <end position="307"/>
    </location>
</feature>
<comment type="caution">
    <text evidence="10">The sequence shown here is derived from an EMBL/GenBank/DDBJ whole genome shotgun (WGS) entry which is preliminary data.</text>
</comment>
<keyword evidence="6" id="KW-0408">Iron</keyword>
<evidence type="ECO:0000256" key="3">
    <source>
        <dbReference type="ARBA" id="ARBA00022617"/>
    </source>
</evidence>
<feature type="region of interest" description="Disordered" evidence="8">
    <location>
        <begin position="447"/>
        <end position="468"/>
    </location>
</feature>
<accession>A0A2T1EJD0</accession>
<proteinExistence type="inferred from homology"/>
<organism evidence="10 11">
    <name type="scientific">Stenomitos frigidus ULC18</name>
    <dbReference type="NCBI Taxonomy" id="2107698"/>
    <lineage>
        <taxon>Bacteria</taxon>
        <taxon>Bacillati</taxon>
        <taxon>Cyanobacteriota</taxon>
        <taxon>Cyanophyceae</taxon>
        <taxon>Leptolyngbyales</taxon>
        <taxon>Leptolyngbyaceae</taxon>
        <taxon>Stenomitos</taxon>
    </lineage>
</organism>
<evidence type="ECO:0000259" key="9">
    <source>
        <dbReference type="Pfam" id="PF21105"/>
    </source>
</evidence>
<feature type="compositionally biased region" description="Basic and acidic residues" evidence="8">
    <location>
        <begin position="447"/>
        <end position="465"/>
    </location>
</feature>
<dbReference type="SUPFAM" id="SSF54909">
    <property type="entry name" value="Dimeric alpha+beta barrel"/>
    <property type="match status" value="1"/>
</dbReference>
<dbReference type="NCBIfam" id="TIGR01413">
    <property type="entry name" value="Dyp_perox_fam"/>
    <property type="match status" value="1"/>
</dbReference>
<keyword evidence="5" id="KW-0560">Oxidoreductase</keyword>